<name>A0A080LS27_9PROT</name>
<accession>A0A080LS27</accession>
<dbReference type="EMBL" id="JDVG02000592">
    <property type="protein sequence ID" value="KFB71132.1"/>
    <property type="molecule type" value="Genomic_DNA"/>
</dbReference>
<reference evidence="1 2" key="1">
    <citation type="submission" date="2014-02" db="EMBL/GenBank/DDBJ databases">
        <title>Expanding our view of genomic diversity in Candidatus Accumulibacter clades.</title>
        <authorList>
            <person name="Skennerton C.T."/>
            <person name="Barr J.J."/>
            <person name="Slater F.R."/>
            <person name="Bond P.L."/>
            <person name="Tyson G.W."/>
        </authorList>
    </citation>
    <scope>NUCLEOTIDE SEQUENCE [LARGE SCALE GENOMIC DNA]</scope>
    <source>
        <strain evidence="2">BA-91</strain>
    </source>
</reference>
<protein>
    <submittedName>
        <fullName evidence="1">Uncharacterized protein</fullName>
    </submittedName>
</protein>
<evidence type="ECO:0000313" key="1">
    <source>
        <dbReference type="EMBL" id="KFB71132.1"/>
    </source>
</evidence>
<dbReference type="AlphaFoldDB" id="A0A080LS27"/>
<proteinExistence type="predicted"/>
<evidence type="ECO:0000313" key="2">
    <source>
        <dbReference type="Proteomes" id="UP000020077"/>
    </source>
</evidence>
<sequence>MRVEVGHFTDGVLVEQFLETRLEARQVVSLQLVEHLAVFEKRFDAGIDLGGVELELLLVGDHSLDDSVAQQIELAGFGLDPPLQPGTRLVFAMLAGLDAERMLAERFVAHAIEAIEVRRLRRHARLKQ</sequence>
<comment type="caution">
    <text evidence="1">The sequence shown here is derived from an EMBL/GenBank/DDBJ whole genome shotgun (WGS) entry which is preliminary data.</text>
</comment>
<dbReference type="Proteomes" id="UP000020077">
    <property type="component" value="Unassembled WGS sequence"/>
</dbReference>
<gene>
    <name evidence="1" type="ORF">AW09_003746</name>
</gene>
<organism evidence="1 2">
    <name type="scientific">Candidatus Accumulibacter phosphatis</name>
    <dbReference type="NCBI Taxonomy" id="327160"/>
    <lineage>
        <taxon>Bacteria</taxon>
        <taxon>Pseudomonadati</taxon>
        <taxon>Pseudomonadota</taxon>
        <taxon>Betaproteobacteria</taxon>
        <taxon>Candidatus Accumulibacter</taxon>
    </lineage>
</organism>